<keyword evidence="1" id="KW-0732">Signal</keyword>
<dbReference type="InterPro" id="IPR013783">
    <property type="entry name" value="Ig-like_fold"/>
</dbReference>
<dbReference type="InterPro" id="IPR051172">
    <property type="entry name" value="Chlamydia_OmcB"/>
</dbReference>
<dbReference type="EMBL" id="LMZQ01000007">
    <property type="protein sequence ID" value="KRT15759.1"/>
    <property type="molecule type" value="Genomic_DNA"/>
</dbReference>
<accession>A0A0T5VPX2</accession>
<dbReference type="NCBIfam" id="TIGR01451">
    <property type="entry name" value="B_ant_repeat"/>
    <property type="match status" value="1"/>
</dbReference>
<keyword evidence="4" id="KW-1185">Reference proteome</keyword>
<feature type="domain" description="DUF11" evidence="2">
    <location>
        <begin position="105"/>
        <end position="219"/>
    </location>
</feature>
<dbReference type="AlphaFoldDB" id="A0A0T5VPX2"/>
<dbReference type="NCBIfam" id="TIGR04131">
    <property type="entry name" value="Bac_Flav_CTERM"/>
    <property type="match status" value="1"/>
</dbReference>
<dbReference type="Pfam" id="PF13585">
    <property type="entry name" value="CHU_C"/>
    <property type="match status" value="1"/>
</dbReference>
<protein>
    <recommendedName>
        <fullName evidence="2">DUF11 domain-containing protein</fullName>
    </recommendedName>
</protein>
<evidence type="ECO:0000313" key="4">
    <source>
        <dbReference type="Proteomes" id="UP000051950"/>
    </source>
</evidence>
<dbReference type="STRING" id="687842.ASU31_12290"/>
<dbReference type="PANTHER" id="PTHR34819">
    <property type="entry name" value="LARGE CYSTEINE-RICH PERIPLASMIC PROTEIN OMCB"/>
    <property type="match status" value="1"/>
</dbReference>
<organism evidence="3 4">
    <name type="scientific">Pedobacter ginsenosidimutans</name>
    <dbReference type="NCBI Taxonomy" id="687842"/>
    <lineage>
        <taxon>Bacteria</taxon>
        <taxon>Pseudomonadati</taxon>
        <taxon>Bacteroidota</taxon>
        <taxon>Sphingobacteriia</taxon>
        <taxon>Sphingobacteriales</taxon>
        <taxon>Sphingobacteriaceae</taxon>
        <taxon>Pedobacter</taxon>
    </lineage>
</organism>
<dbReference type="Pfam" id="PF01345">
    <property type="entry name" value="DUF11"/>
    <property type="match status" value="1"/>
</dbReference>
<evidence type="ECO:0000259" key="2">
    <source>
        <dbReference type="Pfam" id="PF01345"/>
    </source>
</evidence>
<feature type="signal peptide" evidence="1">
    <location>
        <begin position="1"/>
        <end position="23"/>
    </location>
</feature>
<dbReference type="RefSeq" id="WP_057932591.1">
    <property type="nucleotide sequence ID" value="NZ_LMZQ01000007.1"/>
</dbReference>
<dbReference type="PROSITE" id="PS51257">
    <property type="entry name" value="PROKAR_LIPOPROTEIN"/>
    <property type="match status" value="1"/>
</dbReference>
<dbReference type="Gene3D" id="2.60.40.1170">
    <property type="entry name" value="Mu homology domain, subdomain B"/>
    <property type="match status" value="1"/>
</dbReference>
<dbReference type="InterPro" id="IPR001434">
    <property type="entry name" value="OmcB-like_DUF11"/>
</dbReference>
<gene>
    <name evidence="3" type="ORF">ASU31_12290</name>
</gene>
<proteinExistence type="predicted"/>
<comment type="caution">
    <text evidence="3">The sequence shown here is derived from an EMBL/GenBank/DDBJ whole genome shotgun (WGS) entry which is preliminary data.</text>
</comment>
<name>A0A0T5VPX2_9SPHI</name>
<dbReference type="Gene3D" id="2.60.40.10">
    <property type="entry name" value="Immunoglobulins"/>
    <property type="match status" value="1"/>
</dbReference>
<reference evidence="3 4" key="1">
    <citation type="submission" date="2015-11" db="EMBL/GenBank/DDBJ databases">
        <title>Sequence of Pedobacter ginsenosidimutans.</title>
        <authorList>
            <person name="Carson E."/>
            <person name="Keyser V."/>
            <person name="Newman J."/>
            <person name="Miller J."/>
        </authorList>
    </citation>
    <scope>NUCLEOTIDE SEQUENCE [LARGE SCALE GENOMIC DNA]</scope>
    <source>
        <strain evidence="3 4">KACC 14530</strain>
    </source>
</reference>
<dbReference type="Proteomes" id="UP000051950">
    <property type="component" value="Unassembled WGS sequence"/>
</dbReference>
<sequence>MMFNRLGIIVFGVLLLSAVACFAQSSNPNTLNLKPGVTVKLRANGTGATSYQWFRNGNAILGATEQDYVVNTAGKYTVITFSLGGCSSDLSEEMEVVMETAISADVSIVKRSETRQVINTEVFKYNLLVRNNGLGEATNIQVKDDLPENLTFVSVDPTIVGTASYNDQTKTVSWAIPSLANGSFVELIINVRAMKPGNVVNSARVTINEIDPDPSNNISVDTKEITGLKIPNVFTPNGDGKNETFFIERLDRYSENQLTIINRWGSTVYEKDSYLNDWTANGLVDGTYFYVLKVKTASAQWQEFKGYVTVIR</sequence>
<evidence type="ECO:0000256" key="1">
    <source>
        <dbReference type="SAM" id="SignalP"/>
    </source>
</evidence>
<feature type="chain" id="PRO_5006665514" description="DUF11 domain-containing protein" evidence="1">
    <location>
        <begin position="24"/>
        <end position="312"/>
    </location>
</feature>
<dbReference type="InterPro" id="IPR047589">
    <property type="entry name" value="DUF11_rpt"/>
</dbReference>
<dbReference type="InterPro" id="IPR026341">
    <property type="entry name" value="T9SS_type_B"/>
</dbReference>
<evidence type="ECO:0000313" key="3">
    <source>
        <dbReference type="EMBL" id="KRT15759.1"/>
    </source>
</evidence>